<organism evidence="1">
    <name type="scientific">Rhizophagus irregularis (strain DAOM 181602 / DAOM 197198 / MUCL 43194)</name>
    <name type="common">Arbuscular mycorrhizal fungus</name>
    <name type="synonym">Glomus intraradices</name>
    <dbReference type="NCBI Taxonomy" id="747089"/>
    <lineage>
        <taxon>Eukaryota</taxon>
        <taxon>Fungi</taxon>
        <taxon>Fungi incertae sedis</taxon>
        <taxon>Mucoromycota</taxon>
        <taxon>Glomeromycotina</taxon>
        <taxon>Glomeromycetes</taxon>
        <taxon>Glomerales</taxon>
        <taxon>Glomeraceae</taxon>
        <taxon>Rhizophagus</taxon>
    </lineage>
</organism>
<protein>
    <submittedName>
        <fullName evidence="1">Uncharacterized protein</fullName>
    </submittedName>
</protein>
<dbReference type="EMBL" id="KI280919">
    <property type="protein sequence ID" value="ESA16615.1"/>
    <property type="molecule type" value="Genomic_DNA"/>
</dbReference>
<dbReference type="VEuPathDB" id="FungiDB:RhiirFUN_018230"/>
<sequence>MSSFTRILVARFPPKRLTSPSPLTRNNISISSHRFNLIHNDYLFGTIRREPFSPHTILPKVPSVILPHCNRNFTLTKSIGENTFNSFNIFPSSQYIIDNLLETIKKTFSSHTNLLKTPSVILPQCTSNFKSIGKISFSSFNDFPSSQLVYNNHLLDAIKMKTPSVILPYSQSTRTSISESIGKYTFNAFKESNAILSQKFKSPVILNFQQTRSIYKAIEKGLYNYFERPDQTAAQLIISQNDKMIKLFDKILINSDMLDKKLNDWNKEKKEIFADWEKEILSTLIQEIIDIFENKYQKMSNEMATLNSIIKDKDKLITQKENLLNVRGTLEFVRAQILAKSKSISFHEPYDKALKLLSQDKTFIDTVERACHQNFLRYDDVQRSMGGLYHHASTYFHGHEKPIIDQRIWSKTEVFIIGVIFDYYKISFDYCNEQGEIVDYPYDLRY</sequence>
<dbReference type="AlphaFoldDB" id="U9U8C4"/>
<evidence type="ECO:0000313" key="1">
    <source>
        <dbReference type="EMBL" id="ESA16615.1"/>
    </source>
</evidence>
<proteinExistence type="predicted"/>
<accession>U9U8C4</accession>
<reference evidence="1" key="1">
    <citation type="submission" date="2013-07" db="EMBL/GenBank/DDBJ databases">
        <title>The genome of an arbuscular mycorrhizal fungus provides insights into the evolution of the oldest plant symbiosis.</title>
        <authorList>
            <consortium name="DOE Joint Genome Institute"/>
            <person name="Tisserant E."/>
            <person name="Malbreil M."/>
            <person name="Kuo A."/>
            <person name="Kohler A."/>
            <person name="Symeonidi A."/>
            <person name="Balestrini R."/>
            <person name="Charron P."/>
            <person name="Duensing N."/>
            <person name="Frei-dit-Frey N."/>
            <person name="Gianinazzi-Pearson V."/>
            <person name="Gilbert B."/>
            <person name="Handa Y."/>
            <person name="Hijri M."/>
            <person name="Kaul R."/>
            <person name="Kawaguchi M."/>
            <person name="Krajinski F."/>
            <person name="Lammers P."/>
            <person name="Lapierre D."/>
            <person name="Masclaux F.G."/>
            <person name="Murat C."/>
            <person name="Morin E."/>
            <person name="Ndikumana S."/>
            <person name="Pagni M."/>
            <person name="Petitpierre D."/>
            <person name="Requena N."/>
            <person name="Rosikiewicz P."/>
            <person name="Riley R."/>
            <person name="Saito K."/>
            <person name="San Clemente H."/>
            <person name="Shapiro H."/>
            <person name="van Tuinen D."/>
            <person name="Becard G."/>
            <person name="Bonfante P."/>
            <person name="Paszkowski U."/>
            <person name="Shachar-Hill Y."/>
            <person name="Young J.P."/>
            <person name="Sanders I.R."/>
            <person name="Henrissat B."/>
            <person name="Rensing S.A."/>
            <person name="Grigoriev I.V."/>
            <person name="Corradi N."/>
            <person name="Roux C."/>
            <person name="Martin F."/>
        </authorList>
    </citation>
    <scope>NUCLEOTIDE SEQUENCE</scope>
    <source>
        <strain evidence="1">DAOM 197198</strain>
    </source>
</reference>
<dbReference type="HOGENOM" id="CLU_614146_0_0_1"/>
<gene>
    <name evidence="1" type="ORF">GLOINDRAFT_94339</name>
</gene>
<name>U9U8C4_RHIID</name>